<dbReference type="AlphaFoldDB" id="A0A849C4K3"/>
<proteinExistence type="predicted"/>
<organism evidence="1 2">
    <name type="scientific">Nocardia uniformis</name>
    <dbReference type="NCBI Taxonomy" id="53432"/>
    <lineage>
        <taxon>Bacteria</taxon>
        <taxon>Bacillati</taxon>
        <taxon>Actinomycetota</taxon>
        <taxon>Actinomycetes</taxon>
        <taxon>Mycobacteriales</taxon>
        <taxon>Nocardiaceae</taxon>
        <taxon>Nocardia</taxon>
    </lineage>
</organism>
<reference evidence="1 2" key="1">
    <citation type="submission" date="2020-05" db="EMBL/GenBank/DDBJ databases">
        <title>MicrobeNet Type strains.</title>
        <authorList>
            <person name="Nicholson A.C."/>
        </authorList>
    </citation>
    <scope>NUCLEOTIDE SEQUENCE [LARGE SCALE GENOMIC DNA]</scope>
    <source>
        <strain evidence="1 2">JCM 3224</strain>
    </source>
</reference>
<keyword evidence="2" id="KW-1185">Reference proteome</keyword>
<gene>
    <name evidence="1" type="ORF">HLB23_12770</name>
</gene>
<dbReference type="Proteomes" id="UP000586827">
    <property type="component" value="Unassembled WGS sequence"/>
</dbReference>
<dbReference type="EMBL" id="JABELX010000004">
    <property type="protein sequence ID" value="NNH70727.1"/>
    <property type="molecule type" value="Genomic_DNA"/>
</dbReference>
<evidence type="ECO:0000313" key="1">
    <source>
        <dbReference type="EMBL" id="NNH70727.1"/>
    </source>
</evidence>
<accession>A0A849C4K3</accession>
<protein>
    <submittedName>
        <fullName evidence="1">Uncharacterized protein</fullName>
    </submittedName>
</protein>
<name>A0A849C4K3_9NOCA</name>
<comment type="caution">
    <text evidence="1">The sequence shown here is derived from an EMBL/GenBank/DDBJ whole genome shotgun (WGS) entry which is preliminary data.</text>
</comment>
<sequence>MRAASSETAALNVLIWHVQPSWTTSFVQGPHNYLLPTDPALGKWGRGREGQSWPDRVVEIDPADLADT</sequence>
<evidence type="ECO:0000313" key="2">
    <source>
        <dbReference type="Proteomes" id="UP000586827"/>
    </source>
</evidence>